<proteinExistence type="predicted"/>
<evidence type="ECO:0000313" key="1">
    <source>
        <dbReference type="EMBL" id="SPC76084.1"/>
    </source>
</evidence>
<protein>
    <recommendedName>
        <fullName evidence="2">Agenet-like domain-containing protein</fullName>
    </recommendedName>
</protein>
<name>A0A2N9ENC8_FAGSY</name>
<organism evidence="1">
    <name type="scientific">Fagus sylvatica</name>
    <name type="common">Beechnut</name>
    <dbReference type="NCBI Taxonomy" id="28930"/>
    <lineage>
        <taxon>Eukaryota</taxon>
        <taxon>Viridiplantae</taxon>
        <taxon>Streptophyta</taxon>
        <taxon>Embryophyta</taxon>
        <taxon>Tracheophyta</taxon>
        <taxon>Spermatophyta</taxon>
        <taxon>Magnoliopsida</taxon>
        <taxon>eudicotyledons</taxon>
        <taxon>Gunneridae</taxon>
        <taxon>Pentapetalae</taxon>
        <taxon>rosids</taxon>
        <taxon>fabids</taxon>
        <taxon>Fagales</taxon>
        <taxon>Fagaceae</taxon>
        <taxon>Fagus</taxon>
    </lineage>
</organism>
<gene>
    <name evidence="1" type="ORF">FSB_LOCUS3966</name>
</gene>
<sequence>MIEGSGLVSSTRDGRVENFVRISCIRPCPPPLEFVGELEPGDLAEFCVSYNWITTTVLKALDDDNYMVRQLGGDYKEFVINRAILRVPQDWREGKWSVIQSNFTKYRIQRHGFSSYLRKIWMRPSAKRTPCVDFSPIKKRRTRHASSTASSESCVIDSDDEEENNGFVGGTSMRMAYDDDDTISVASSVGSCCSR</sequence>
<reference evidence="1" key="1">
    <citation type="submission" date="2018-02" db="EMBL/GenBank/DDBJ databases">
        <authorList>
            <person name="Cohen D.B."/>
            <person name="Kent A.D."/>
        </authorList>
    </citation>
    <scope>NUCLEOTIDE SEQUENCE</scope>
</reference>
<accession>A0A2N9ENC8</accession>
<dbReference type="EMBL" id="OIVN01000198">
    <property type="protein sequence ID" value="SPC76084.1"/>
    <property type="molecule type" value="Genomic_DNA"/>
</dbReference>
<evidence type="ECO:0008006" key="2">
    <source>
        <dbReference type="Google" id="ProtNLM"/>
    </source>
</evidence>
<dbReference type="AlphaFoldDB" id="A0A2N9ENC8"/>